<feature type="compositionally biased region" description="Basic and acidic residues" evidence="1">
    <location>
        <begin position="42"/>
        <end position="58"/>
    </location>
</feature>
<evidence type="ECO:0000313" key="2">
    <source>
        <dbReference type="EMBL" id="KAK3333600.1"/>
    </source>
</evidence>
<feature type="compositionally biased region" description="Polar residues" evidence="1">
    <location>
        <begin position="12"/>
        <end position="36"/>
    </location>
</feature>
<evidence type="ECO:0000256" key="1">
    <source>
        <dbReference type="SAM" id="MobiDB-lite"/>
    </source>
</evidence>
<evidence type="ECO:0000313" key="3">
    <source>
        <dbReference type="Proteomes" id="UP001286456"/>
    </source>
</evidence>
<feature type="region of interest" description="Disordered" evidence="1">
    <location>
        <begin position="327"/>
        <end position="457"/>
    </location>
</feature>
<protein>
    <submittedName>
        <fullName evidence="2">Uncharacterized protein</fullName>
    </submittedName>
</protein>
<dbReference type="EMBL" id="JAUEPO010000002">
    <property type="protein sequence ID" value="KAK3333600.1"/>
    <property type="molecule type" value="Genomic_DNA"/>
</dbReference>
<keyword evidence="3" id="KW-1185">Reference proteome</keyword>
<reference evidence="2" key="2">
    <citation type="submission" date="2023-06" db="EMBL/GenBank/DDBJ databases">
        <authorList>
            <consortium name="Lawrence Berkeley National Laboratory"/>
            <person name="Haridas S."/>
            <person name="Hensen N."/>
            <person name="Bonometti L."/>
            <person name="Westerberg I."/>
            <person name="Brannstrom I.O."/>
            <person name="Guillou S."/>
            <person name="Cros-Aarteil S."/>
            <person name="Calhoun S."/>
            <person name="Kuo A."/>
            <person name="Mondo S."/>
            <person name="Pangilinan J."/>
            <person name="Riley R."/>
            <person name="Labutti K."/>
            <person name="Andreopoulos B."/>
            <person name="Lipzen A."/>
            <person name="Chen C."/>
            <person name="Yanf M."/>
            <person name="Daum C."/>
            <person name="Ng V."/>
            <person name="Clum A."/>
            <person name="Steindorff A."/>
            <person name="Ohm R."/>
            <person name="Martin F."/>
            <person name="Silar P."/>
            <person name="Natvig D."/>
            <person name="Lalanne C."/>
            <person name="Gautier V."/>
            <person name="Ament-Velasquez S.L."/>
            <person name="Kruys A."/>
            <person name="Hutchinson M.I."/>
            <person name="Powell A.J."/>
            <person name="Barry K."/>
            <person name="Miller A.N."/>
            <person name="Grigoriev I.V."/>
            <person name="Debuchy R."/>
            <person name="Gladieux P."/>
            <person name="Thoren M.H."/>
            <person name="Johannesson H."/>
        </authorList>
    </citation>
    <scope>NUCLEOTIDE SEQUENCE</scope>
    <source>
        <strain evidence="2">SMH4131-1</strain>
    </source>
</reference>
<comment type="caution">
    <text evidence="2">The sequence shown here is derived from an EMBL/GenBank/DDBJ whole genome shotgun (WGS) entry which is preliminary data.</text>
</comment>
<dbReference type="Proteomes" id="UP001286456">
    <property type="component" value="Unassembled WGS sequence"/>
</dbReference>
<organism evidence="2 3">
    <name type="scientific">Cercophora scortea</name>
    <dbReference type="NCBI Taxonomy" id="314031"/>
    <lineage>
        <taxon>Eukaryota</taxon>
        <taxon>Fungi</taxon>
        <taxon>Dikarya</taxon>
        <taxon>Ascomycota</taxon>
        <taxon>Pezizomycotina</taxon>
        <taxon>Sordariomycetes</taxon>
        <taxon>Sordariomycetidae</taxon>
        <taxon>Sordariales</taxon>
        <taxon>Lasiosphaeriaceae</taxon>
        <taxon>Cercophora</taxon>
    </lineage>
</organism>
<accession>A0AAE0IYW5</accession>
<gene>
    <name evidence="2" type="ORF">B0T19DRAFT_130748</name>
</gene>
<feature type="compositionally biased region" description="Pro residues" evidence="1">
    <location>
        <begin position="208"/>
        <end position="221"/>
    </location>
</feature>
<feature type="compositionally biased region" description="Basic residues" evidence="1">
    <location>
        <begin position="1"/>
        <end position="11"/>
    </location>
</feature>
<feature type="compositionally biased region" description="Acidic residues" evidence="1">
    <location>
        <begin position="187"/>
        <end position="199"/>
    </location>
</feature>
<feature type="region of interest" description="Disordered" evidence="1">
    <location>
        <begin position="1"/>
        <end position="98"/>
    </location>
</feature>
<feature type="region of interest" description="Disordered" evidence="1">
    <location>
        <begin position="182"/>
        <end position="223"/>
    </location>
</feature>
<feature type="compositionally biased region" description="Low complexity" evidence="1">
    <location>
        <begin position="424"/>
        <end position="434"/>
    </location>
</feature>
<sequence length="457" mass="52548">MAPRRRAKRQRGTASTLHTSVETASNSARPPSQRNNAGDDGESGREAGKTEDVQRQRLETPVPQTYALVLGQEMAVPQTYDPDTYDPDRRMPWTPEPEPYDPEAYAAWGRKHFGQEWDNRRRTMLQERNIYMDGDPVYLDRQRALRVLEHQIEGRPFQPGSRSGEMKDQGWKRLWARMSKDLPPVEQESDSPPPDDSESDLSGFNTYPPTPEPRSPTPIPDDPWELLELNRIRCRYTEEEYQFDKFFLKEHLIDKARKKHEDEEGDRRREKELDEIRKIRYLPGTLMVSGEYEERMRRFNLRAGGMTQQELDDRDREAAAVAAYFFDQFPPPPNQPETKATSGRMRGPSKPDVPEEVCDTTRIAPQRRRQRRVYEKERASRRLAKQPPEFGMLPGRGAASLQQLPSSTPKASGPSLRGNRVSKKTTAAVVKGAKPQGISRPKNVRMEKAVRRGRGKG</sequence>
<name>A0AAE0IYW5_9PEZI</name>
<feature type="compositionally biased region" description="Polar residues" evidence="1">
    <location>
        <begin position="400"/>
        <end position="410"/>
    </location>
</feature>
<reference evidence="2" key="1">
    <citation type="journal article" date="2023" name="Mol. Phylogenet. Evol.">
        <title>Genome-scale phylogeny and comparative genomics of the fungal order Sordariales.</title>
        <authorList>
            <person name="Hensen N."/>
            <person name="Bonometti L."/>
            <person name="Westerberg I."/>
            <person name="Brannstrom I.O."/>
            <person name="Guillou S."/>
            <person name="Cros-Aarteil S."/>
            <person name="Calhoun S."/>
            <person name="Haridas S."/>
            <person name="Kuo A."/>
            <person name="Mondo S."/>
            <person name="Pangilinan J."/>
            <person name="Riley R."/>
            <person name="LaButti K."/>
            <person name="Andreopoulos B."/>
            <person name="Lipzen A."/>
            <person name="Chen C."/>
            <person name="Yan M."/>
            <person name="Daum C."/>
            <person name="Ng V."/>
            <person name="Clum A."/>
            <person name="Steindorff A."/>
            <person name="Ohm R.A."/>
            <person name="Martin F."/>
            <person name="Silar P."/>
            <person name="Natvig D.O."/>
            <person name="Lalanne C."/>
            <person name="Gautier V."/>
            <person name="Ament-Velasquez S.L."/>
            <person name="Kruys A."/>
            <person name="Hutchinson M.I."/>
            <person name="Powell A.J."/>
            <person name="Barry K."/>
            <person name="Miller A.N."/>
            <person name="Grigoriev I.V."/>
            <person name="Debuchy R."/>
            <person name="Gladieux P."/>
            <person name="Hiltunen Thoren M."/>
            <person name="Johannesson H."/>
        </authorList>
    </citation>
    <scope>NUCLEOTIDE SEQUENCE</scope>
    <source>
        <strain evidence="2">SMH4131-1</strain>
    </source>
</reference>
<proteinExistence type="predicted"/>
<dbReference type="AlphaFoldDB" id="A0AAE0IYW5"/>